<evidence type="ECO:0000313" key="2">
    <source>
        <dbReference type="Proteomes" id="UP000321104"/>
    </source>
</evidence>
<evidence type="ECO:0000313" key="1">
    <source>
        <dbReference type="EMBL" id="GEN04690.1"/>
    </source>
</evidence>
<accession>A0A6N3T905</accession>
<reference evidence="1 2" key="1">
    <citation type="submission" date="2019-07" db="EMBL/GenBank/DDBJ databases">
        <title>Whole genome shotgun sequence of Acetobacter indonesiensis NBRC 16471.</title>
        <authorList>
            <person name="Hosoyama A."/>
            <person name="Uohara A."/>
            <person name="Ohji S."/>
            <person name="Ichikawa N."/>
        </authorList>
    </citation>
    <scope>NUCLEOTIDE SEQUENCE [LARGE SCALE GENOMIC DNA]</scope>
    <source>
        <strain evidence="1 2">NBRC 16471</strain>
    </source>
</reference>
<proteinExistence type="predicted"/>
<gene>
    <name evidence="1" type="ORF">AIN02nite_27150</name>
</gene>
<name>A0A6N3T905_9PROT</name>
<dbReference type="Proteomes" id="UP000321104">
    <property type="component" value="Unassembled WGS sequence"/>
</dbReference>
<dbReference type="EMBL" id="BJXQ01000024">
    <property type="protein sequence ID" value="GEN04690.1"/>
    <property type="molecule type" value="Genomic_DNA"/>
</dbReference>
<protein>
    <submittedName>
        <fullName evidence="1">Uncharacterized protein</fullName>
    </submittedName>
</protein>
<dbReference type="AlphaFoldDB" id="A0A6N3T905"/>
<organism evidence="1 2">
    <name type="scientific">Acetobacter indonesiensis</name>
    <dbReference type="NCBI Taxonomy" id="104101"/>
    <lineage>
        <taxon>Bacteria</taxon>
        <taxon>Pseudomonadati</taxon>
        <taxon>Pseudomonadota</taxon>
        <taxon>Alphaproteobacteria</taxon>
        <taxon>Acetobacterales</taxon>
        <taxon>Acetobacteraceae</taxon>
        <taxon>Acetobacter</taxon>
    </lineage>
</organism>
<sequence>MDKLPSLAEHPLYKQANKDLDAWLLSRKLHQGMGLSSYAHRQALNHTPVGYLVKHKHYKDGNSIHPHLYLASLIPRGNQPIKKEKGDRK</sequence>
<comment type="caution">
    <text evidence="1">The sequence shown here is derived from an EMBL/GenBank/DDBJ whole genome shotgun (WGS) entry which is preliminary data.</text>
</comment>